<dbReference type="InterPro" id="IPR000843">
    <property type="entry name" value="HTH_LacI"/>
</dbReference>
<dbReference type="InterPro" id="IPR028082">
    <property type="entry name" value="Peripla_BP_I"/>
</dbReference>
<name>A0A1T3NP63_9ACTN</name>
<evidence type="ECO:0000256" key="2">
    <source>
        <dbReference type="ARBA" id="ARBA00023125"/>
    </source>
</evidence>
<dbReference type="SMART" id="SM00354">
    <property type="entry name" value="HTH_LACI"/>
    <property type="match status" value="1"/>
</dbReference>
<organism evidence="5 6">
    <name type="scientific">Embleya scabrispora</name>
    <dbReference type="NCBI Taxonomy" id="159449"/>
    <lineage>
        <taxon>Bacteria</taxon>
        <taxon>Bacillati</taxon>
        <taxon>Actinomycetota</taxon>
        <taxon>Actinomycetes</taxon>
        <taxon>Kitasatosporales</taxon>
        <taxon>Streptomycetaceae</taxon>
        <taxon>Embleya</taxon>
    </lineage>
</organism>
<evidence type="ECO:0000313" key="6">
    <source>
        <dbReference type="Proteomes" id="UP000190037"/>
    </source>
</evidence>
<keyword evidence="6" id="KW-1185">Reference proteome</keyword>
<dbReference type="RefSeq" id="WP_078981603.1">
    <property type="nucleotide sequence ID" value="NZ_MWQN01000003.1"/>
</dbReference>
<keyword evidence="3" id="KW-0804">Transcription</keyword>
<evidence type="ECO:0000313" key="5">
    <source>
        <dbReference type="EMBL" id="OPC78512.1"/>
    </source>
</evidence>
<dbReference type="Gene3D" id="1.10.260.40">
    <property type="entry name" value="lambda repressor-like DNA-binding domains"/>
    <property type="match status" value="1"/>
</dbReference>
<dbReference type="Pfam" id="PF13377">
    <property type="entry name" value="Peripla_BP_3"/>
    <property type="match status" value="1"/>
</dbReference>
<dbReference type="Proteomes" id="UP000190037">
    <property type="component" value="Unassembled WGS sequence"/>
</dbReference>
<keyword evidence="1" id="KW-0805">Transcription regulation</keyword>
<dbReference type="InterPro" id="IPR010982">
    <property type="entry name" value="Lambda_DNA-bd_dom_sf"/>
</dbReference>
<dbReference type="AlphaFoldDB" id="A0A1T3NP63"/>
<sequence length="330" mass="34269">MTGRPATLLDVARVSGLSKSTVSDALQGTGRVAEATRERVRRVARELGYRPNSAARSLRRSSTGSIGLRLPRTATRLDYYMSLAFGAVERAQEAGLDVMLLAPGGSADGLAARVDGLVIVDPDAEDAALPALLDAGVPVVTGERYPGPAAAPHGVVVCDTAGSLNALLDHVRERGARRPALLAPDGTSAWAVALRDTAAEWARARDMDVPVRLVPFVCSPAEAEEAAAALLAGDPEVDAIVCAPDGAAPGVLRSAKRAGRRVGTDLPVASCVDGAAMRNATPPVTAVDLDPAGYGRACADLLSDLLAGAEQPGTVREHPWELRLRDSTRR</sequence>
<dbReference type="Gene3D" id="3.40.50.2300">
    <property type="match status" value="2"/>
</dbReference>
<dbReference type="CDD" id="cd01392">
    <property type="entry name" value="HTH_LacI"/>
    <property type="match status" value="1"/>
</dbReference>
<dbReference type="STRING" id="159449.B4N89_38995"/>
<comment type="caution">
    <text evidence="5">The sequence shown here is derived from an EMBL/GenBank/DDBJ whole genome shotgun (WGS) entry which is preliminary data.</text>
</comment>
<evidence type="ECO:0000256" key="3">
    <source>
        <dbReference type="ARBA" id="ARBA00023163"/>
    </source>
</evidence>
<dbReference type="PROSITE" id="PS50932">
    <property type="entry name" value="HTH_LACI_2"/>
    <property type="match status" value="1"/>
</dbReference>
<dbReference type="PANTHER" id="PTHR30146:SF153">
    <property type="entry name" value="LACTOSE OPERON REPRESSOR"/>
    <property type="match status" value="1"/>
</dbReference>
<dbReference type="GO" id="GO:0003700">
    <property type="term" value="F:DNA-binding transcription factor activity"/>
    <property type="evidence" value="ECO:0007669"/>
    <property type="project" value="TreeGrafter"/>
</dbReference>
<proteinExistence type="predicted"/>
<feature type="domain" description="HTH lacI-type" evidence="4">
    <location>
        <begin position="6"/>
        <end position="60"/>
    </location>
</feature>
<evidence type="ECO:0000259" key="4">
    <source>
        <dbReference type="PROSITE" id="PS50932"/>
    </source>
</evidence>
<protein>
    <submittedName>
        <fullName evidence="5">LacI family transcriptional regulator</fullName>
    </submittedName>
</protein>
<dbReference type="OrthoDB" id="252678at2"/>
<dbReference type="SUPFAM" id="SSF53822">
    <property type="entry name" value="Periplasmic binding protein-like I"/>
    <property type="match status" value="1"/>
</dbReference>
<gene>
    <name evidence="5" type="ORF">B4N89_38995</name>
</gene>
<evidence type="ECO:0000256" key="1">
    <source>
        <dbReference type="ARBA" id="ARBA00023015"/>
    </source>
</evidence>
<dbReference type="PANTHER" id="PTHR30146">
    <property type="entry name" value="LACI-RELATED TRANSCRIPTIONAL REPRESSOR"/>
    <property type="match status" value="1"/>
</dbReference>
<dbReference type="GO" id="GO:0000976">
    <property type="term" value="F:transcription cis-regulatory region binding"/>
    <property type="evidence" value="ECO:0007669"/>
    <property type="project" value="TreeGrafter"/>
</dbReference>
<accession>A0A1T3NP63</accession>
<dbReference type="InterPro" id="IPR046335">
    <property type="entry name" value="LacI/GalR-like_sensor"/>
</dbReference>
<dbReference type="SUPFAM" id="SSF47413">
    <property type="entry name" value="lambda repressor-like DNA-binding domains"/>
    <property type="match status" value="1"/>
</dbReference>
<dbReference type="Pfam" id="PF00356">
    <property type="entry name" value="LacI"/>
    <property type="match status" value="1"/>
</dbReference>
<keyword evidence="2" id="KW-0238">DNA-binding</keyword>
<dbReference type="EMBL" id="MWQN01000003">
    <property type="protein sequence ID" value="OPC78512.1"/>
    <property type="molecule type" value="Genomic_DNA"/>
</dbReference>
<reference evidence="5 6" key="1">
    <citation type="submission" date="2017-03" db="EMBL/GenBank/DDBJ databases">
        <title>Draft genome sequence of Streptomyces scabrisporus NF3, endophyte isolated from Amphipterygium adstringens.</title>
        <authorList>
            <person name="Vazquez M."/>
            <person name="Ceapa C.D."/>
            <person name="Rodriguez Luna D."/>
            <person name="Sanchez Esquivel S."/>
        </authorList>
    </citation>
    <scope>NUCLEOTIDE SEQUENCE [LARGE SCALE GENOMIC DNA]</scope>
    <source>
        <strain evidence="5 6">NF3</strain>
    </source>
</reference>